<evidence type="ECO:0000256" key="2">
    <source>
        <dbReference type="ARBA" id="ARBA00022679"/>
    </source>
</evidence>
<reference evidence="3" key="1">
    <citation type="submission" date="2022-09" db="EMBL/GenBank/DDBJ databases">
        <title>Intensive care unit water sources are persistently colonized with multi-drug resistant bacteria and are the site of extensive horizontal gene transfer of antibiotic resistance genes.</title>
        <authorList>
            <person name="Diorio-Toth L."/>
        </authorList>
    </citation>
    <scope>NUCLEOTIDE SEQUENCE</scope>
    <source>
        <strain evidence="3">GD03796</strain>
    </source>
</reference>
<organism evidence="3 4">
    <name type="scientific">Aeromonas caviae</name>
    <name type="common">Aeromonas punctata</name>
    <dbReference type="NCBI Taxonomy" id="648"/>
    <lineage>
        <taxon>Bacteria</taxon>
        <taxon>Pseudomonadati</taxon>
        <taxon>Pseudomonadota</taxon>
        <taxon>Gammaproteobacteria</taxon>
        <taxon>Aeromonadales</taxon>
        <taxon>Aeromonadaceae</taxon>
        <taxon>Aeromonas</taxon>
    </lineage>
</organism>
<proteinExistence type="predicted"/>
<dbReference type="InterPro" id="IPR051199">
    <property type="entry name" value="LPS_LOS_Heptosyltrfase"/>
</dbReference>
<dbReference type="PANTHER" id="PTHR30160:SF7">
    <property type="entry name" value="ADP-HEPTOSE--LPS HEPTOSYLTRANSFERASE 2"/>
    <property type="match status" value="1"/>
</dbReference>
<dbReference type="Proteomes" id="UP001160758">
    <property type="component" value="Unassembled WGS sequence"/>
</dbReference>
<dbReference type="GO" id="GO:0005829">
    <property type="term" value="C:cytosol"/>
    <property type="evidence" value="ECO:0007669"/>
    <property type="project" value="TreeGrafter"/>
</dbReference>
<dbReference type="GO" id="GO:0009244">
    <property type="term" value="P:lipopolysaccharide core region biosynthetic process"/>
    <property type="evidence" value="ECO:0007669"/>
    <property type="project" value="TreeGrafter"/>
</dbReference>
<keyword evidence="2" id="KW-0808">Transferase</keyword>
<protein>
    <submittedName>
        <fullName evidence="3">Glycosyltransferase family 9 protein</fullName>
    </submittedName>
</protein>
<dbReference type="Pfam" id="PF01075">
    <property type="entry name" value="Glyco_transf_9"/>
    <property type="match status" value="1"/>
</dbReference>
<name>A0AA42V8E7_AERCA</name>
<evidence type="ECO:0000256" key="1">
    <source>
        <dbReference type="ARBA" id="ARBA00022676"/>
    </source>
</evidence>
<dbReference type="InterPro" id="IPR002201">
    <property type="entry name" value="Glyco_trans_9"/>
</dbReference>
<dbReference type="RefSeq" id="WP_103261201.1">
    <property type="nucleotide sequence ID" value="NZ_CP177201.1"/>
</dbReference>
<evidence type="ECO:0000313" key="3">
    <source>
        <dbReference type="EMBL" id="MDH1896094.1"/>
    </source>
</evidence>
<gene>
    <name evidence="3" type="ORF">N5I07_00420</name>
</gene>
<dbReference type="Gene3D" id="3.40.50.2000">
    <property type="entry name" value="Glycogen Phosphorylase B"/>
    <property type="match status" value="2"/>
</dbReference>
<accession>A0AA42V8E7</accession>
<sequence>MQILGFLQHARDRIRRYLGIKLFDRININSKPDNGPVVIIRWDAKLGDSIISSWVPREIRCAQPEREVWIVTTPDVAPLFREHFKADKVIEVPKRPSYGELKRLAHRLGTVGYLVHLGKQLKMKDIYFLTRVDASHIVGMDDSLACVDIKLGKASAGLHFADKFSLLLSRMGITNPDTRYIVPMDTAWETKLAEWWPVNQRVIAFNPYGSGRSRRLQPEQIVPMLESMLAACPHHLCLLFPAGMEQEVSALKARVSAPERILISPEVPSLGGLFTQMRHCQGLVSVDTATIHIATGLQLPVLGLYNPDIGGGSENFTEWHPNQADAVVIFSKNVLQQEINSLDLDEFAEAFRGWVSAIRAG</sequence>
<comment type="caution">
    <text evidence="3">The sequence shown here is derived from an EMBL/GenBank/DDBJ whole genome shotgun (WGS) entry which is preliminary data.</text>
</comment>
<dbReference type="EMBL" id="JAOCFT010000001">
    <property type="protein sequence ID" value="MDH1896094.1"/>
    <property type="molecule type" value="Genomic_DNA"/>
</dbReference>
<dbReference type="AlphaFoldDB" id="A0AA42V8E7"/>
<dbReference type="SUPFAM" id="SSF53756">
    <property type="entry name" value="UDP-Glycosyltransferase/glycogen phosphorylase"/>
    <property type="match status" value="1"/>
</dbReference>
<dbReference type="PANTHER" id="PTHR30160">
    <property type="entry name" value="TETRAACYLDISACCHARIDE 4'-KINASE-RELATED"/>
    <property type="match status" value="1"/>
</dbReference>
<dbReference type="GO" id="GO:0008713">
    <property type="term" value="F:ADP-heptose-lipopolysaccharide heptosyltransferase activity"/>
    <property type="evidence" value="ECO:0007669"/>
    <property type="project" value="TreeGrafter"/>
</dbReference>
<keyword evidence="1" id="KW-0328">Glycosyltransferase</keyword>
<evidence type="ECO:0000313" key="4">
    <source>
        <dbReference type="Proteomes" id="UP001160758"/>
    </source>
</evidence>